<keyword evidence="2" id="KW-1185">Reference proteome</keyword>
<evidence type="ECO:0000313" key="1">
    <source>
        <dbReference type="EMBL" id="PWK16074.1"/>
    </source>
</evidence>
<dbReference type="RefSeq" id="WP_109686509.1">
    <property type="nucleotide sequence ID" value="NZ_QGGL01000002.1"/>
</dbReference>
<reference evidence="1 2" key="1">
    <citation type="submission" date="2018-05" db="EMBL/GenBank/DDBJ databases">
        <title>Genomic Encyclopedia of Type Strains, Phase IV (KMG-IV): sequencing the most valuable type-strain genomes for metagenomic binning, comparative biology and taxonomic classification.</title>
        <authorList>
            <person name="Goeker M."/>
        </authorList>
    </citation>
    <scope>NUCLEOTIDE SEQUENCE [LARGE SCALE GENOMIC DNA]</scope>
    <source>
        <strain evidence="1 2">DSM 18773</strain>
    </source>
</reference>
<protein>
    <submittedName>
        <fullName evidence="1">Phage terminase Nu1 subunit (DNA packaging protein)</fullName>
    </submittedName>
</protein>
<dbReference type="OrthoDB" id="1908546at2"/>
<accession>A0A316DDI3</accession>
<dbReference type="EMBL" id="QGGL01000002">
    <property type="protein sequence ID" value="PWK16074.1"/>
    <property type="molecule type" value="Genomic_DNA"/>
</dbReference>
<name>A0A316DDI3_9BACL</name>
<sequence>MANSGESEVSTSELAKILGKTARWINELTREGVLVQTGRGKYPLAESVQRYVEHLKKQYEEVGGIDYAFEKAAHERAKREKAEIELAAMRGQMHRGEDIAAVMNDMVGGFRAKMLGLPSKVAPQLVGKTETPVILAILTQEVHDSLSELSDYDPRTFLAASEDYVEVDDDEDSG</sequence>
<proteinExistence type="predicted"/>
<comment type="caution">
    <text evidence="1">The sequence shown here is derived from an EMBL/GenBank/DDBJ whole genome shotgun (WGS) entry which is preliminary data.</text>
</comment>
<evidence type="ECO:0000313" key="2">
    <source>
        <dbReference type="Proteomes" id="UP000245634"/>
    </source>
</evidence>
<dbReference type="AlphaFoldDB" id="A0A316DDI3"/>
<dbReference type="Proteomes" id="UP000245634">
    <property type="component" value="Unassembled WGS sequence"/>
</dbReference>
<organism evidence="1 2">
    <name type="scientific">Tumebacillus permanentifrigoris</name>
    <dbReference type="NCBI Taxonomy" id="378543"/>
    <lineage>
        <taxon>Bacteria</taxon>
        <taxon>Bacillati</taxon>
        <taxon>Bacillota</taxon>
        <taxon>Bacilli</taxon>
        <taxon>Bacillales</taxon>
        <taxon>Alicyclobacillaceae</taxon>
        <taxon>Tumebacillus</taxon>
    </lineage>
</organism>
<gene>
    <name evidence="1" type="ORF">C7459_102321</name>
</gene>